<reference evidence="1 2" key="1">
    <citation type="journal article" date="2018" name="Genome Biol. Evol.">
        <title>Multiple Roots of Fruiting Body Formation in Amoebozoa.</title>
        <authorList>
            <person name="Hillmann F."/>
            <person name="Forbes G."/>
            <person name="Novohradska S."/>
            <person name="Ferling I."/>
            <person name="Riege K."/>
            <person name="Groth M."/>
            <person name="Westermann M."/>
            <person name="Marz M."/>
            <person name="Spaller T."/>
            <person name="Winckler T."/>
            <person name="Schaap P."/>
            <person name="Glockner G."/>
        </authorList>
    </citation>
    <scope>NUCLEOTIDE SEQUENCE [LARGE SCALE GENOMIC DNA]</scope>
    <source>
        <strain evidence="1 2">Jena</strain>
    </source>
</reference>
<evidence type="ECO:0000313" key="2">
    <source>
        <dbReference type="Proteomes" id="UP000241769"/>
    </source>
</evidence>
<protein>
    <submittedName>
        <fullName evidence="1">Uncharacterized protein</fullName>
    </submittedName>
</protein>
<keyword evidence="2" id="KW-1185">Reference proteome</keyword>
<proteinExistence type="predicted"/>
<organism evidence="1 2">
    <name type="scientific">Planoprotostelium fungivorum</name>
    <dbReference type="NCBI Taxonomy" id="1890364"/>
    <lineage>
        <taxon>Eukaryota</taxon>
        <taxon>Amoebozoa</taxon>
        <taxon>Evosea</taxon>
        <taxon>Variosea</taxon>
        <taxon>Cavosteliida</taxon>
        <taxon>Cavosteliaceae</taxon>
        <taxon>Planoprotostelium</taxon>
    </lineage>
</organism>
<name>A0A2P6MMU4_9EUKA</name>
<evidence type="ECO:0000313" key="1">
    <source>
        <dbReference type="EMBL" id="PRP73034.1"/>
    </source>
</evidence>
<dbReference type="AlphaFoldDB" id="A0A2P6MMU4"/>
<feature type="non-terminal residue" evidence="1">
    <location>
        <position position="1"/>
    </location>
</feature>
<comment type="caution">
    <text evidence="1">The sequence shown here is derived from an EMBL/GenBank/DDBJ whole genome shotgun (WGS) entry which is preliminary data.</text>
</comment>
<dbReference type="InParanoid" id="A0A2P6MMU4"/>
<dbReference type="EMBL" id="MDYQ01000698">
    <property type="protein sequence ID" value="PRP73034.1"/>
    <property type="molecule type" value="Genomic_DNA"/>
</dbReference>
<gene>
    <name evidence="1" type="ORF">PROFUN_17020</name>
</gene>
<sequence>DPLEEVKRLVQQLQEITSSDAISGEREVYVLGSWLLQQWRGGLASLLQKNSGTLPHLFLLWNPPLNIPTHLGVDSRTQSFRGNDVIVVLFCYDEWTHQFDEGALGKYKILPPQWFSQEAARLGHMDNYLRRENIIPLLHIEKSHLSIAKFEIDRGNCISVLLLIENNRLDILKYVHSQ</sequence>
<accession>A0A2P6MMU4</accession>
<dbReference type="Proteomes" id="UP000241769">
    <property type="component" value="Unassembled WGS sequence"/>
</dbReference>
<feature type="non-terminal residue" evidence="1">
    <location>
        <position position="178"/>
    </location>
</feature>